<sequence>PYFFQNCIPIPRRKSCQHPIKHGKSARVPKGVVAVSSQLSKFLVTQYDVAYTRICWLCPTCHAFESKKMVTHQSMEFNDDESSNDDELMTEGSPANDGKNDDDAVNVEFYNSNEVEKDNPHMDSGIIAESNDNDDETTDPESMVEGTGDAFYELEHQKDKAMEELPKIFELMNIDP</sequence>
<gene>
    <name evidence="2" type="ORF">SRO942_LOCUS46256</name>
</gene>
<dbReference type="AlphaFoldDB" id="A0A8S2Y4L0"/>
<accession>A0A8S2Y4L0</accession>
<organism evidence="2 3">
    <name type="scientific">Didymodactylos carnosus</name>
    <dbReference type="NCBI Taxonomy" id="1234261"/>
    <lineage>
        <taxon>Eukaryota</taxon>
        <taxon>Metazoa</taxon>
        <taxon>Spiralia</taxon>
        <taxon>Gnathifera</taxon>
        <taxon>Rotifera</taxon>
        <taxon>Eurotatoria</taxon>
        <taxon>Bdelloidea</taxon>
        <taxon>Philodinida</taxon>
        <taxon>Philodinidae</taxon>
        <taxon>Didymodactylos</taxon>
    </lineage>
</organism>
<dbReference type="OrthoDB" id="10053369at2759"/>
<evidence type="ECO:0000313" key="2">
    <source>
        <dbReference type="EMBL" id="CAF4532438.1"/>
    </source>
</evidence>
<feature type="compositionally biased region" description="Acidic residues" evidence="1">
    <location>
        <begin position="77"/>
        <end position="89"/>
    </location>
</feature>
<dbReference type="Proteomes" id="UP000681722">
    <property type="component" value="Unassembled WGS sequence"/>
</dbReference>
<reference evidence="2" key="1">
    <citation type="submission" date="2021-02" db="EMBL/GenBank/DDBJ databases">
        <authorList>
            <person name="Nowell W R."/>
        </authorList>
    </citation>
    <scope>NUCLEOTIDE SEQUENCE</scope>
</reference>
<proteinExistence type="predicted"/>
<protein>
    <submittedName>
        <fullName evidence="2">Uncharacterized protein</fullName>
    </submittedName>
</protein>
<comment type="caution">
    <text evidence="2">The sequence shown here is derived from an EMBL/GenBank/DDBJ whole genome shotgun (WGS) entry which is preliminary data.</text>
</comment>
<dbReference type="EMBL" id="CAJOBC010111951">
    <property type="protein sequence ID" value="CAF4532438.1"/>
    <property type="molecule type" value="Genomic_DNA"/>
</dbReference>
<name>A0A8S2Y4L0_9BILA</name>
<evidence type="ECO:0000313" key="3">
    <source>
        <dbReference type="Proteomes" id="UP000681722"/>
    </source>
</evidence>
<feature type="non-terminal residue" evidence="2">
    <location>
        <position position="1"/>
    </location>
</feature>
<feature type="region of interest" description="Disordered" evidence="1">
    <location>
        <begin position="76"/>
        <end position="144"/>
    </location>
</feature>
<evidence type="ECO:0000256" key="1">
    <source>
        <dbReference type="SAM" id="MobiDB-lite"/>
    </source>
</evidence>